<comment type="caution">
    <text evidence="3">The sequence shown here is derived from an EMBL/GenBank/DDBJ whole genome shotgun (WGS) entry which is preliminary data.</text>
</comment>
<dbReference type="AlphaFoldDB" id="A0A8H2W5U6"/>
<feature type="region of interest" description="Disordered" evidence="1">
    <location>
        <begin position="240"/>
        <end position="294"/>
    </location>
</feature>
<feature type="compositionally biased region" description="Polar residues" evidence="1">
    <location>
        <begin position="240"/>
        <end position="264"/>
    </location>
</feature>
<dbReference type="PANTHER" id="PTHR38117:SF2">
    <property type="entry name" value="NACHT AND WD40 DOMAIN PROTEIN"/>
    <property type="match status" value="1"/>
</dbReference>
<keyword evidence="4" id="KW-1185">Reference proteome</keyword>
<feature type="compositionally biased region" description="Basic and acidic residues" evidence="1">
    <location>
        <begin position="378"/>
        <end position="394"/>
    </location>
</feature>
<evidence type="ECO:0000313" key="3">
    <source>
        <dbReference type="EMBL" id="CAD6452289.1"/>
    </source>
</evidence>
<dbReference type="Pfam" id="PF23155">
    <property type="entry name" value="DUF7053"/>
    <property type="match status" value="1"/>
</dbReference>
<dbReference type="PANTHER" id="PTHR38117">
    <property type="entry name" value="NACHT AND WD40 DOMAIN PROTEIN"/>
    <property type="match status" value="1"/>
</dbReference>
<dbReference type="InterPro" id="IPR055481">
    <property type="entry name" value="DUF7053"/>
</dbReference>
<protein>
    <submittedName>
        <fullName evidence="3">249e0210-0b9c-4d0c-b807-66f63c6696c6</fullName>
    </submittedName>
</protein>
<gene>
    <name evidence="3" type="ORF">SCLTRI_LOCUS9713</name>
</gene>
<evidence type="ECO:0000256" key="1">
    <source>
        <dbReference type="SAM" id="MobiDB-lite"/>
    </source>
</evidence>
<feature type="compositionally biased region" description="Low complexity" evidence="1">
    <location>
        <begin position="195"/>
        <end position="210"/>
    </location>
</feature>
<accession>A0A8H2W5U6</accession>
<reference evidence="3" key="1">
    <citation type="submission" date="2020-10" db="EMBL/GenBank/DDBJ databases">
        <authorList>
            <person name="Kusch S."/>
        </authorList>
    </citation>
    <scope>NUCLEOTIDE SEQUENCE</scope>
    <source>
        <strain evidence="3">SwB9</strain>
    </source>
</reference>
<sequence length="415" mass="46136">MSKRTVFTTVTPLPTGITRETVMETLRSHTEMIDLNPLVEERHPIKPPQNATAEEYHCLWYSLTDRVQYLPGGLMSGKVSYTCCFHDLEYGLQTHCYAPMGLNIRGKWTLGGSLPGEPVAPVEMGAGVPLDGLWLREDVDMKCNIMMTSFVKKTIKKSHSALVERLVVKAQMLDRSIRNSRLNEETLSMPELTISRPSSSQTPSSRAPTAYSPTSDYDNDSAYAEPEVDSPQYTTYAMQNTQGSQTPKTYPSTTLQNPQSQISQVPPALRAGPPQNQTKPQCNENSTYSKYDPSAYPRALNVRRESAPSWNDSVHGSEIPTGRMSYQSPAGNVRNEGNRARVASWQNAAGSNMWNTYRPLNAGTQKVPAHYRSASSQLEHRTSPPVHERRDDSGKQNTGNRVVSQLPAYHAELEG</sequence>
<dbReference type="Proteomes" id="UP000624404">
    <property type="component" value="Unassembled WGS sequence"/>
</dbReference>
<organism evidence="3 4">
    <name type="scientific">Sclerotinia trifoliorum</name>
    <dbReference type="NCBI Taxonomy" id="28548"/>
    <lineage>
        <taxon>Eukaryota</taxon>
        <taxon>Fungi</taxon>
        <taxon>Dikarya</taxon>
        <taxon>Ascomycota</taxon>
        <taxon>Pezizomycotina</taxon>
        <taxon>Leotiomycetes</taxon>
        <taxon>Helotiales</taxon>
        <taxon>Sclerotiniaceae</taxon>
        <taxon>Sclerotinia</taxon>
    </lineage>
</organism>
<proteinExistence type="predicted"/>
<dbReference type="EMBL" id="CAJHIA010000036">
    <property type="protein sequence ID" value="CAD6452289.1"/>
    <property type="molecule type" value="Genomic_DNA"/>
</dbReference>
<evidence type="ECO:0000313" key="4">
    <source>
        <dbReference type="Proteomes" id="UP000624404"/>
    </source>
</evidence>
<feature type="compositionally biased region" description="Polar residues" evidence="1">
    <location>
        <begin position="274"/>
        <end position="289"/>
    </location>
</feature>
<feature type="region of interest" description="Disordered" evidence="1">
    <location>
        <begin position="307"/>
        <end position="335"/>
    </location>
</feature>
<name>A0A8H2W5U6_9HELO</name>
<dbReference type="OrthoDB" id="3246050at2759"/>
<evidence type="ECO:0000259" key="2">
    <source>
        <dbReference type="Pfam" id="PF23155"/>
    </source>
</evidence>
<feature type="domain" description="DUF7053" evidence="2">
    <location>
        <begin position="2"/>
        <end position="171"/>
    </location>
</feature>
<feature type="region of interest" description="Disordered" evidence="1">
    <location>
        <begin position="364"/>
        <end position="415"/>
    </location>
</feature>
<feature type="region of interest" description="Disordered" evidence="1">
    <location>
        <begin position="188"/>
        <end position="226"/>
    </location>
</feature>